<dbReference type="Gramene" id="LPERR04G18140.1">
    <property type="protein sequence ID" value="LPERR04G18140.1"/>
    <property type="gene ID" value="LPERR04G18140"/>
</dbReference>
<dbReference type="AlphaFoldDB" id="A0A0D9W8D8"/>
<keyword evidence="2" id="KW-1185">Reference proteome</keyword>
<dbReference type="PANTHER" id="PTHR31960">
    <property type="entry name" value="F-BOX PROTEIN PP2-A15"/>
    <property type="match status" value="1"/>
</dbReference>
<reference evidence="1 2" key="1">
    <citation type="submission" date="2012-08" db="EMBL/GenBank/DDBJ databases">
        <title>Oryza genome evolution.</title>
        <authorList>
            <person name="Wing R.A."/>
        </authorList>
    </citation>
    <scope>NUCLEOTIDE SEQUENCE</scope>
</reference>
<name>A0A0D9W8D8_9ORYZ</name>
<sequence length="306" mass="34079">MGAGASSMMGPEVYGRGWGQTPSLGDMPEGCAAAVLLCLDPPEICQVARLNRAFRDAASADCVWAAKLPANYRYLAALAAAADDDSGDGDGGMEGNGGRCSSAAVIKKEIYARLCRPTPFDGGTKEFWVEKNKGGLCISISSKAMAITGIDDRRYWSHLSTEESRFHNVVYLQQIWWLEVVGEIDFCFPSGSYSLFFRLHLGRPLKRMGRRVYASELVHGWDIKPTKFQLSTSDDQQATSQYYLDGEGYWILYHVGDFVISRSDQLTNLKFSMMQIDCTHTKGGLCVDSVFIYPKNHRHEDYRICK</sequence>
<dbReference type="EnsemblPlants" id="LPERR04G18140.1">
    <property type="protein sequence ID" value="LPERR04G18140.1"/>
    <property type="gene ID" value="LPERR04G18140"/>
</dbReference>
<organism evidence="1 2">
    <name type="scientific">Leersia perrieri</name>
    <dbReference type="NCBI Taxonomy" id="77586"/>
    <lineage>
        <taxon>Eukaryota</taxon>
        <taxon>Viridiplantae</taxon>
        <taxon>Streptophyta</taxon>
        <taxon>Embryophyta</taxon>
        <taxon>Tracheophyta</taxon>
        <taxon>Spermatophyta</taxon>
        <taxon>Magnoliopsida</taxon>
        <taxon>Liliopsida</taxon>
        <taxon>Poales</taxon>
        <taxon>Poaceae</taxon>
        <taxon>BOP clade</taxon>
        <taxon>Oryzoideae</taxon>
        <taxon>Oryzeae</taxon>
        <taxon>Oryzinae</taxon>
        <taxon>Leersia</taxon>
    </lineage>
</organism>
<dbReference type="InterPro" id="IPR036047">
    <property type="entry name" value="F-box-like_dom_sf"/>
</dbReference>
<evidence type="ECO:0000313" key="1">
    <source>
        <dbReference type="EnsemblPlants" id="LPERR04G18140.1"/>
    </source>
</evidence>
<proteinExistence type="predicted"/>
<reference evidence="2" key="2">
    <citation type="submission" date="2013-12" db="EMBL/GenBank/DDBJ databases">
        <authorList>
            <person name="Yu Y."/>
            <person name="Lee S."/>
            <person name="de Baynast K."/>
            <person name="Wissotski M."/>
            <person name="Liu L."/>
            <person name="Talag J."/>
            <person name="Goicoechea J."/>
            <person name="Angelova A."/>
            <person name="Jetty R."/>
            <person name="Kudrna D."/>
            <person name="Golser W."/>
            <person name="Rivera L."/>
            <person name="Zhang J."/>
            <person name="Wing R."/>
        </authorList>
    </citation>
    <scope>NUCLEOTIDE SEQUENCE</scope>
</reference>
<accession>A0A0D9W8D8</accession>
<dbReference type="Pfam" id="PF14299">
    <property type="entry name" value="PP2"/>
    <property type="match status" value="1"/>
</dbReference>
<evidence type="ECO:0000313" key="2">
    <source>
        <dbReference type="Proteomes" id="UP000032180"/>
    </source>
</evidence>
<dbReference type="eggNOG" id="ENOG502QPMH">
    <property type="taxonomic scope" value="Eukaryota"/>
</dbReference>
<reference evidence="1" key="3">
    <citation type="submission" date="2015-04" db="UniProtKB">
        <authorList>
            <consortium name="EnsemblPlants"/>
        </authorList>
    </citation>
    <scope>IDENTIFICATION</scope>
</reference>
<protein>
    <recommendedName>
        <fullName evidence="3">F-box domain-containing protein</fullName>
    </recommendedName>
</protein>
<dbReference type="SUPFAM" id="SSF81383">
    <property type="entry name" value="F-box domain"/>
    <property type="match status" value="1"/>
</dbReference>
<dbReference type="InterPro" id="IPR025886">
    <property type="entry name" value="PP2-like"/>
</dbReference>
<dbReference type="Proteomes" id="UP000032180">
    <property type="component" value="Chromosome 4"/>
</dbReference>
<dbReference type="STRING" id="77586.A0A0D9W8D8"/>
<evidence type="ECO:0008006" key="3">
    <source>
        <dbReference type="Google" id="ProtNLM"/>
    </source>
</evidence>
<dbReference type="PANTHER" id="PTHR31960:SF30">
    <property type="entry name" value="OS04G0571300 PROTEIN"/>
    <property type="match status" value="1"/>
</dbReference>
<dbReference type="CDD" id="cd22162">
    <property type="entry name" value="F-box_AtSKIP3-like"/>
    <property type="match status" value="1"/>
</dbReference>
<dbReference type="HOGENOM" id="CLU_050973_1_0_1"/>